<keyword evidence="2" id="KW-1185">Reference proteome</keyword>
<dbReference type="AlphaFoldDB" id="A0A8J7SG31"/>
<dbReference type="InterPro" id="IPR036412">
    <property type="entry name" value="HAD-like_sf"/>
</dbReference>
<dbReference type="GO" id="GO:0016791">
    <property type="term" value="F:phosphatase activity"/>
    <property type="evidence" value="ECO:0007669"/>
    <property type="project" value="TreeGrafter"/>
</dbReference>
<evidence type="ECO:0000313" key="1">
    <source>
        <dbReference type="EMBL" id="MBK1789855.1"/>
    </source>
</evidence>
<dbReference type="EMBL" id="JAENIM010000009">
    <property type="protein sequence ID" value="MBK1789855.1"/>
    <property type="molecule type" value="Genomic_DNA"/>
</dbReference>
<evidence type="ECO:0000313" key="2">
    <source>
        <dbReference type="Proteomes" id="UP000624703"/>
    </source>
</evidence>
<reference evidence="1" key="1">
    <citation type="submission" date="2021-01" db="EMBL/GenBank/DDBJ databases">
        <title>Modified the classification status of verrucomicrobia.</title>
        <authorList>
            <person name="Feng X."/>
        </authorList>
    </citation>
    <scope>NUCLEOTIDE SEQUENCE</scope>
    <source>
        <strain evidence="1">_KCTC 22039</strain>
    </source>
</reference>
<dbReference type="InterPro" id="IPR023214">
    <property type="entry name" value="HAD_sf"/>
</dbReference>
<dbReference type="RefSeq" id="WP_200309895.1">
    <property type="nucleotide sequence ID" value="NZ_JAENIM010000009.1"/>
</dbReference>
<protein>
    <submittedName>
        <fullName evidence="1">HAD family phosphatase</fullName>
    </submittedName>
</protein>
<dbReference type="PANTHER" id="PTHR10000">
    <property type="entry name" value="PHOSPHOSERINE PHOSPHATASE"/>
    <property type="match status" value="1"/>
</dbReference>
<dbReference type="SUPFAM" id="SSF56784">
    <property type="entry name" value="HAD-like"/>
    <property type="match status" value="1"/>
</dbReference>
<dbReference type="Gene3D" id="3.40.50.1000">
    <property type="entry name" value="HAD superfamily/HAD-like"/>
    <property type="match status" value="2"/>
</dbReference>
<sequence length="266" mass="30307">MRNSLPQPGQARYLLSFDFDGTLHDPASNPAVEPAFFELIESLRSERGALWGINTGRSLFQMVQGFNEGKFPFLPDFVIAREREIFMPAGIGRWQPAKKWNRKCDRDHRWLFWRSRRLLKEMQRWVKENTEAEWAADKEEPAGVVASSHEEMDRIVEQIARQANRHPNLSYERNSIYLRFSHKHYNKGSSLAEVGGMLGVEAQNRFTIGDGHNDFGMMDLNVAGMLACPSNAAEEIKQVVDKLGGYTASQPASRGAIESLEHYFSS</sequence>
<dbReference type="Pfam" id="PF08282">
    <property type="entry name" value="Hydrolase_3"/>
    <property type="match status" value="1"/>
</dbReference>
<dbReference type="GO" id="GO:0000287">
    <property type="term" value="F:magnesium ion binding"/>
    <property type="evidence" value="ECO:0007669"/>
    <property type="project" value="TreeGrafter"/>
</dbReference>
<dbReference type="GO" id="GO:0005829">
    <property type="term" value="C:cytosol"/>
    <property type="evidence" value="ECO:0007669"/>
    <property type="project" value="TreeGrafter"/>
</dbReference>
<dbReference type="Proteomes" id="UP000624703">
    <property type="component" value="Unassembled WGS sequence"/>
</dbReference>
<comment type="caution">
    <text evidence="1">The sequence shown here is derived from an EMBL/GenBank/DDBJ whole genome shotgun (WGS) entry which is preliminary data.</text>
</comment>
<accession>A0A8J7SG31</accession>
<gene>
    <name evidence="1" type="ORF">JIN82_01665</name>
</gene>
<organism evidence="1 2">
    <name type="scientific">Persicirhabdus sediminis</name>
    <dbReference type="NCBI Taxonomy" id="454144"/>
    <lineage>
        <taxon>Bacteria</taxon>
        <taxon>Pseudomonadati</taxon>
        <taxon>Verrucomicrobiota</taxon>
        <taxon>Verrucomicrobiia</taxon>
        <taxon>Verrucomicrobiales</taxon>
        <taxon>Verrucomicrobiaceae</taxon>
        <taxon>Persicirhabdus</taxon>
    </lineage>
</organism>
<proteinExistence type="predicted"/>
<dbReference type="PANTHER" id="PTHR10000:SF8">
    <property type="entry name" value="HAD SUPERFAMILY HYDROLASE-LIKE, TYPE 3"/>
    <property type="match status" value="1"/>
</dbReference>
<name>A0A8J7SG31_9BACT</name>